<dbReference type="GO" id="GO:0000155">
    <property type="term" value="F:phosphorelay sensor kinase activity"/>
    <property type="evidence" value="ECO:0007669"/>
    <property type="project" value="InterPro"/>
</dbReference>
<evidence type="ECO:0000313" key="12">
    <source>
        <dbReference type="Proteomes" id="UP000438196"/>
    </source>
</evidence>
<organism evidence="11 12">
    <name type="scientific">Pseudomonas spelaei</name>
    <dbReference type="NCBI Taxonomy" id="1055469"/>
    <lineage>
        <taxon>Bacteria</taxon>
        <taxon>Pseudomonadati</taxon>
        <taxon>Pseudomonadota</taxon>
        <taxon>Gammaproteobacteria</taxon>
        <taxon>Pseudomonadales</taxon>
        <taxon>Pseudomonadaceae</taxon>
        <taxon>Pseudomonas</taxon>
    </lineage>
</organism>
<dbReference type="InterPro" id="IPR003661">
    <property type="entry name" value="HisK_dim/P_dom"/>
</dbReference>
<dbReference type="PANTHER" id="PTHR43047">
    <property type="entry name" value="TWO-COMPONENT HISTIDINE PROTEIN KINASE"/>
    <property type="match status" value="1"/>
</dbReference>
<dbReference type="InterPro" id="IPR036890">
    <property type="entry name" value="HATPase_C_sf"/>
</dbReference>
<evidence type="ECO:0000256" key="2">
    <source>
        <dbReference type="ARBA" id="ARBA00012438"/>
    </source>
</evidence>
<keyword evidence="8" id="KW-1133">Transmembrane helix</keyword>
<keyword evidence="5" id="KW-0418">Kinase</keyword>
<feature type="domain" description="Response regulatory" evidence="10">
    <location>
        <begin position="567"/>
        <end position="686"/>
    </location>
</feature>
<dbReference type="InterPro" id="IPR001638">
    <property type="entry name" value="Solute-binding_3/MltF_N"/>
</dbReference>
<dbReference type="SMART" id="SM00388">
    <property type="entry name" value="HisKA"/>
    <property type="match status" value="1"/>
</dbReference>
<dbReference type="SMART" id="SM00062">
    <property type="entry name" value="PBPb"/>
    <property type="match status" value="1"/>
</dbReference>
<comment type="caution">
    <text evidence="7">Lacks conserved residue(s) required for the propagation of feature annotation.</text>
</comment>
<dbReference type="SUPFAM" id="SSF52172">
    <property type="entry name" value="CheY-like"/>
    <property type="match status" value="1"/>
</dbReference>
<dbReference type="CDD" id="cd01007">
    <property type="entry name" value="PBP2_BvgS_HisK_like"/>
    <property type="match status" value="1"/>
</dbReference>
<dbReference type="InterPro" id="IPR011006">
    <property type="entry name" value="CheY-like_superfamily"/>
</dbReference>
<comment type="caution">
    <text evidence="11">The sequence shown here is derived from an EMBL/GenBank/DDBJ whole genome shotgun (WGS) entry which is preliminary data.</text>
</comment>
<dbReference type="SMART" id="SM00448">
    <property type="entry name" value="REC"/>
    <property type="match status" value="1"/>
</dbReference>
<feature type="transmembrane region" description="Helical" evidence="8">
    <location>
        <begin position="280"/>
        <end position="299"/>
    </location>
</feature>
<dbReference type="CDD" id="cd17546">
    <property type="entry name" value="REC_hyHK_CKI1_RcsC-like"/>
    <property type="match status" value="1"/>
</dbReference>
<keyword evidence="6" id="KW-0902">Two-component regulatory system</keyword>
<sequence>MSWLARIAAPLLVLLVWGLPFGVQESVASVELTAEEQEWIKQQPPLRVGVVEKLIPFEYLSEAQLHGLSAQYLDFVTRETGLKFIYVPGGTTKARINALLQGQVDLLSFYPDNTDAQTPAVRALPPYHTSAVVIVTRVGGTEVLKLQQLAGKTVVIPDVERYVAMFNEQGVKAHLIKSKSVLEMLTMVKDGTADAAVDSEIFLIPYLYRQFQGILHLSGVVGNEQVAVGMAVRADHVMLYSILDKTLEAISAEQRKEIYQQWFRALDLDIPSMRTITRHYLHVFILGGVALIILFVLVYQSHRQRRLAVRSDQEKALFLAVMSHEIRSPMNAVLAAVELLGNTPLDEQQRRYTQLANSCANTLLRLLDDVLDVSRLEAGQLSLSVEAVDVQALIQDVVDLHWLHARGKNLQLNVSAKAHLPLLLMDGTRLAQIFHNLISNAIKFTDAGGIEISLGLMEAKIGQDRQLVIEVRDTGIGISASVQASLFRPYAQASHSYKRSGGTGLGLVICRQLVSLMQGKLELGSEPGIGTTVTISLPVAPAQDCSAGLVDEALLAQPLASTHSGLRILVVEDSLANQEMLRVQLSSFGCWPVMASNAAQALVLFSETPFNLVLMNCVLPDQEGYSLARELRNVERQLHHSHCPIIALSALTGIQLFERCFDAGMDGVLNTPLHAAKLREVIELWCEVTLVAPSEASLEVMLDQTAVTREMARDLGSLIKASALRDYPVALHAVNRLQSTALILDWTGLATAGEALEDLLRADMCWDDPGYLQALKELVQHWQVLGGDQSFDALPRYRP</sequence>
<evidence type="ECO:0000256" key="1">
    <source>
        <dbReference type="ARBA" id="ARBA00000085"/>
    </source>
</evidence>
<dbReference type="Pfam" id="PF00497">
    <property type="entry name" value="SBP_bac_3"/>
    <property type="match status" value="1"/>
</dbReference>
<dbReference type="PRINTS" id="PR00344">
    <property type="entry name" value="BCTRLSENSOR"/>
</dbReference>
<feature type="domain" description="Histidine kinase" evidence="9">
    <location>
        <begin position="321"/>
        <end position="541"/>
    </location>
</feature>
<dbReference type="Proteomes" id="UP000438196">
    <property type="component" value="Unassembled WGS sequence"/>
</dbReference>
<dbReference type="InterPro" id="IPR001789">
    <property type="entry name" value="Sig_transdc_resp-reg_receiver"/>
</dbReference>
<dbReference type="CDD" id="cd00082">
    <property type="entry name" value="HisKA"/>
    <property type="match status" value="1"/>
</dbReference>
<dbReference type="PANTHER" id="PTHR43047:SF72">
    <property type="entry name" value="OSMOSENSING HISTIDINE PROTEIN KINASE SLN1"/>
    <property type="match status" value="1"/>
</dbReference>
<evidence type="ECO:0000256" key="7">
    <source>
        <dbReference type="PROSITE-ProRule" id="PRU00169"/>
    </source>
</evidence>
<dbReference type="InterPro" id="IPR005467">
    <property type="entry name" value="His_kinase_dom"/>
</dbReference>
<dbReference type="Gene3D" id="3.40.190.10">
    <property type="entry name" value="Periplasmic binding protein-like II"/>
    <property type="match status" value="2"/>
</dbReference>
<evidence type="ECO:0000259" key="10">
    <source>
        <dbReference type="PROSITE" id="PS50110"/>
    </source>
</evidence>
<evidence type="ECO:0000313" key="11">
    <source>
        <dbReference type="EMBL" id="MUF03626.1"/>
    </source>
</evidence>
<evidence type="ECO:0000256" key="4">
    <source>
        <dbReference type="ARBA" id="ARBA00022679"/>
    </source>
</evidence>
<gene>
    <name evidence="11" type="ORF">GNF76_04730</name>
</gene>
<dbReference type="AlphaFoldDB" id="A0A6I3WA90"/>
<dbReference type="SUPFAM" id="SSF55874">
    <property type="entry name" value="ATPase domain of HSP90 chaperone/DNA topoisomerase II/histidine kinase"/>
    <property type="match status" value="1"/>
</dbReference>
<dbReference type="PROSITE" id="PS50110">
    <property type="entry name" value="RESPONSE_REGULATORY"/>
    <property type="match status" value="1"/>
</dbReference>
<dbReference type="Pfam" id="PF02518">
    <property type="entry name" value="HATPase_c"/>
    <property type="match status" value="1"/>
</dbReference>
<dbReference type="PROSITE" id="PS50109">
    <property type="entry name" value="HIS_KIN"/>
    <property type="match status" value="1"/>
</dbReference>
<dbReference type="OrthoDB" id="9797243at2"/>
<dbReference type="Gene3D" id="3.30.565.10">
    <property type="entry name" value="Histidine kinase-like ATPase, C-terminal domain"/>
    <property type="match status" value="1"/>
</dbReference>
<comment type="catalytic activity">
    <reaction evidence="1">
        <text>ATP + protein L-histidine = ADP + protein N-phospho-L-histidine.</text>
        <dbReference type="EC" id="2.7.13.3"/>
    </reaction>
</comment>
<dbReference type="InterPro" id="IPR003594">
    <property type="entry name" value="HATPase_dom"/>
</dbReference>
<dbReference type="EMBL" id="WNNK01000003">
    <property type="protein sequence ID" value="MUF03626.1"/>
    <property type="molecule type" value="Genomic_DNA"/>
</dbReference>
<dbReference type="SUPFAM" id="SSF53850">
    <property type="entry name" value="Periplasmic binding protein-like II"/>
    <property type="match status" value="1"/>
</dbReference>
<dbReference type="Gene3D" id="3.40.50.2300">
    <property type="match status" value="1"/>
</dbReference>
<evidence type="ECO:0000259" key="9">
    <source>
        <dbReference type="PROSITE" id="PS50109"/>
    </source>
</evidence>
<protein>
    <recommendedName>
        <fullName evidence="2">histidine kinase</fullName>
        <ecNumber evidence="2">2.7.13.3</ecNumber>
    </recommendedName>
</protein>
<dbReference type="Pfam" id="PF00512">
    <property type="entry name" value="HisKA"/>
    <property type="match status" value="1"/>
</dbReference>
<dbReference type="GO" id="GO:0009927">
    <property type="term" value="F:histidine phosphotransfer kinase activity"/>
    <property type="evidence" value="ECO:0007669"/>
    <property type="project" value="TreeGrafter"/>
</dbReference>
<evidence type="ECO:0000256" key="6">
    <source>
        <dbReference type="ARBA" id="ARBA00023012"/>
    </source>
</evidence>
<dbReference type="RefSeq" id="WP_155582018.1">
    <property type="nucleotide sequence ID" value="NZ_JBHSTH010000021.1"/>
</dbReference>
<dbReference type="GO" id="GO:0005886">
    <property type="term" value="C:plasma membrane"/>
    <property type="evidence" value="ECO:0007669"/>
    <property type="project" value="TreeGrafter"/>
</dbReference>
<dbReference type="FunFam" id="3.30.565.10:FF:000010">
    <property type="entry name" value="Sensor histidine kinase RcsC"/>
    <property type="match status" value="1"/>
</dbReference>
<dbReference type="EC" id="2.7.13.3" evidence="2"/>
<dbReference type="Pfam" id="PF00072">
    <property type="entry name" value="Response_reg"/>
    <property type="match status" value="1"/>
</dbReference>
<keyword evidence="3" id="KW-0597">Phosphoprotein</keyword>
<dbReference type="InterPro" id="IPR004358">
    <property type="entry name" value="Sig_transdc_His_kin-like_C"/>
</dbReference>
<evidence type="ECO:0000256" key="5">
    <source>
        <dbReference type="ARBA" id="ARBA00022777"/>
    </source>
</evidence>
<dbReference type="CDD" id="cd16922">
    <property type="entry name" value="HATPase_EvgS-ArcB-TorS-like"/>
    <property type="match status" value="1"/>
</dbReference>
<name>A0A6I3WA90_9PSED</name>
<keyword evidence="8" id="KW-0812">Transmembrane</keyword>
<keyword evidence="8" id="KW-0472">Membrane</keyword>
<dbReference type="SMART" id="SM00387">
    <property type="entry name" value="HATPase_c"/>
    <property type="match status" value="1"/>
</dbReference>
<reference evidence="11 12" key="1">
    <citation type="submission" date="2019-11" db="EMBL/GenBank/DDBJ databases">
        <title>Pseudomonas karstica sp. nov. and Pseudomonas spelaei sp. nov. from karst caves.</title>
        <authorList>
            <person name="Zeman M."/>
        </authorList>
    </citation>
    <scope>NUCLEOTIDE SEQUENCE [LARGE SCALE GENOMIC DNA]</scope>
    <source>
        <strain evidence="11 12">CCM 7893</strain>
    </source>
</reference>
<dbReference type="SUPFAM" id="SSF47384">
    <property type="entry name" value="Homodimeric domain of signal transducing histidine kinase"/>
    <property type="match status" value="1"/>
</dbReference>
<proteinExistence type="predicted"/>
<accession>A0A6I3WA90</accession>
<keyword evidence="12" id="KW-1185">Reference proteome</keyword>
<dbReference type="Gene3D" id="1.10.287.130">
    <property type="match status" value="1"/>
</dbReference>
<keyword evidence="4" id="KW-0808">Transferase</keyword>
<evidence type="ECO:0000256" key="3">
    <source>
        <dbReference type="ARBA" id="ARBA00022553"/>
    </source>
</evidence>
<dbReference type="InterPro" id="IPR036097">
    <property type="entry name" value="HisK_dim/P_sf"/>
</dbReference>
<evidence type="ECO:0000256" key="8">
    <source>
        <dbReference type="SAM" id="Phobius"/>
    </source>
</evidence>